<comment type="caution">
    <text evidence="3">The sequence shown here is derived from an EMBL/GenBank/DDBJ whole genome shotgun (WGS) entry which is preliminary data.</text>
</comment>
<feature type="coiled-coil region" evidence="1">
    <location>
        <begin position="176"/>
        <end position="210"/>
    </location>
</feature>
<evidence type="ECO:0000256" key="2">
    <source>
        <dbReference type="SAM" id="MobiDB-lite"/>
    </source>
</evidence>
<dbReference type="EMBL" id="MCFF01000103">
    <property type="protein sequence ID" value="ORY90611.1"/>
    <property type="molecule type" value="Genomic_DNA"/>
</dbReference>
<feature type="region of interest" description="Disordered" evidence="2">
    <location>
        <begin position="146"/>
        <end position="173"/>
    </location>
</feature>
<feature type="compositionally biased region" description="Polar residues" evidence="2">
    <location>
        <begin position="567"/>
        <end position="579"/>
    </location>
</feature>
<dbReference type="RefSeq" id="XP_021875106.1">
    <property type="nucleotide sequence ID" value="XM_022030827.1"/>
</dbReference>
<accession>A0A1Y2G531</accession>
<feature type="region of interest" description="Disordered" evidence="2">
    <location>
        <begin position="83"/>
        <end position="105"/>
    </location>
</feature>
<feature type="compositionally biased region" description="Polar residues" evidence="2">
    <location>
        <begin position="482"/>
        <end position="492"/>
    </location>
</feature>
<protein>
    <submittedName>
        <fullName evidence="3">Uncharacterized protein</fullName>
    </submittedName>
</protein>
<reference evidence="3 4" key="1">
    <citation type="submission" date="2016-07" db="EMBL/GenBank/DDBJ databases">
        <title>Pervasive Adenine N6-methylation of Active Genes in Fungi.</title>
        <authorList>
            <consortium name="DOE Joint Genome Institute"/>
            <person name="Mondo S.J."/>
            <person name="Dannebaum R.O."/>
            <person name="Kuo R.C."/>
            <person name="Labutti K."/>
            <person name="Haridas S."/>
            <person name="Kuo A."/>
            <person name="Salamov A."/>
            <person name="Ahrendt S.R."/>
            <person name="Lipzen A."/>
            <person name="Sullivan W."/>
            <person name="Andreopoulos W.B."/>
            <person name="Clum A."/>
            <person name="Lindquist E."/>
            <person name="Daum C."/>
            <person name="Ramamoorthy G.K."/>
            <person name="Gryganskyi A."/>
            <person name="Culley D."/>
            <person name="Magnuson J.K."/>
            <person name="James T.Y."/>
            <person name="O'Malley M.A."/>
            <person name="Stajich J.E."/>
            <person name="Spatafora J.W."/>
            <person name="Visel A."/>
            <person name="Grigoriev I.V."/>
        </authorList>
    </citation>
    <scope>NUCLEOTIDE SEQUENCE [LARGE SCALE GENOMIC DNA]</scope>
    <source>
        <strain evidence="3 4">NRRL 3116</strain>
    </source>
</reference>
<dbReference type="AlphaFoldDB" id="A0A1Y2G531"/>
<feature type="region of interest" description="Disordered" evidence="2">
    <location>
        <begin position="519"/>
        <end position="587"/>
    </location>
</feature>
<gene>
    <name evidence="3" type="ORF">BCR41DRAFT_427054</name>
</gene>
<sequence length="816" mass="92063">MTDLLNRSNSFKGTSQPHDDDHIIHQASKFIQLLESIHYPYEISEQQVIDTFKKCYKREDNNNIHDSVYKKSSFSSSLFSSSIPSISSTSSSSIPSTSSTSSTSNPTAKFLDWLIENVSAETNWPGYQAQQPKSRALSLTVDDHKHEFGLNNNNDSPDIDNDNDSGNDLADHDPVLESLDYEHSQLQYTLASLERELSDLKALEAHATDTNRLLDMDIHDVSIQFDATAAKLQDTVRSVVSQYGTVNNDQTKTTHIEQDQSQSQGQGQSQSQSQNQGQDKKDETYRSEGLTKDAFDVNKRSFIYQCQDELLQLHQMDMTFLDKINTLLHNYTSNFSISNSTGSNSAESNISSSNDVATTNATKDTSYLAWLFKRNPAHDQEVVRLCSTYRATKMSHIRAMAQLKALEEELRYMKELESTHLLSNENGREDNISPHYNPSSSSSSSTATTSSHHHNLNPHENGTDQEINHITDIYTSGRHGPQSHTIASSRNQEIQRTRQHEIELISVQRETTRLKAEMEQLLSDPSSSSTAFSSSTSSSSSSSLPFRISRTSSSGRNSLASSRGGTKRNSMGSNSNSTAARYDHENESESVDGVLVDICERIARTDIELEYLSAAHRDYLQEQERALKDLDKIVDGLLEYYSLGVMVDLSLTVENKTVQTIKDTLKAAVKELQEQREQSRELHQLVAHQTSSKEALSPLLQSPNITTDSEKNKNKNNNNNDKLSDLLKKNVELTELLQKERQTMQDHIHQMMNTKDLLDIELLQRHSSTKEIHSIPQSIHLLKDDLVKRAQQLQQDYKTLNDQLQQMTQRQPYTSL</sequence>
<dbReference type="GeneID" id="33572668"/>
<feature type="region of interest" description="Disordered" evidence="2">
    <location>
        <begin position="1"/>
        <end position="20"/>
    </location>
</feature>
<feature type="coiled-coil region" evidence="1">
    <location>
        <begin position="783"/>
        <end position="810"/>
    </location>
</feature>
<feature type="compositionally biased region" description="Polar residues" evidence="2">
    <location>
        <begin position="1"/>
        <end position="16"/>
    </location>
</feature>
<feature type="compositionally biased region" description="Polar residues" evidence="2">
    <location>
        <begin position="687"/>
        <end position="707"/>
    </location>
</feature>
<organism evidence="3 4">
    <name type="scientific">Lobosporangium transversale</name>
    <dbReference type="NCBI Taxonomy" id="64571"/>
    <lineage>
        <taxon>Eukaryota</taxon>
        <taxon>Fungi</taxon>
        <taxon>Fungi incertae sedis</taxon>
        <taxon>Mucoromycota</taxon>
        <taxon>Mortierellomycotina</taxon>
        <taxon>Mortierellomycetes</taxon>
        <taxon>Mortierellales</taxon>
        <taxon>Mortierellaceae</taxon>
        <taxon>Lobosporangium</taxon>
    </lineage>
</organism>
<proteinExistence type="predicted"/>
<feature type="compositionally biased region" description="Low complexity" evidence="2">
    <location>
        <begin position="439"/>
        <end position="450"/>
    </location>
</feature>
<evidence type="ECO:0000313" key="4">
    <source>
        <dbReference type="Proteomes" id="UP000193648"/>
    </source>
</evidence>
<dbReference type="InParanoid" id="A0A1Y2G531"/>
<dbReference type="OrthoDB" id="2380141at2759"/>
<feature type="region of interest" description="Disordered" evidence="2">
    <location>
        <begin position="248"/>
        <end position="289"/>
    </location>
</feature>
<feature type="compositionally biased region" description="Low complexity" evidence="2">
    <location>
        <begin position="522"/>
        <end position="564"/>
    </location>
</feature>
<feature type="compositionally biased region" description="Basic and acidic residues" evidence="2">
    <location>
        <begin position="278"/>
        <end position="289"/>
    </location>
</feature>
<feature type="region of interest" description="Disordered" evidence="2">
    <location>
        <begin position="422"/>
        <end position="495"/>
    </location>
</feature>
<keyword evidence="1" id="KW-0175">Coiled coil</keyword>
<feature type="compositionally biased region" description="Low complexity" evidence="2">
    <location>
        <begin position="83"/>
        <end position="104"/>
    </location>
</feature>
<feature type="region of interest" description="Disordered" evidence="2">
    <location>
        <begin position="680"/>
        <end position="724"/>
    </location>
</feature>
<name>A0A1Y2G531_9FUNG</name>
<keyword evidence="4" id="KW-1185">Reference proteome</keyword>
<evidence type="ECO:0000313" key="3">
    <source>
        <dbReference type="EMBL" id="ORY90611.1"/>
    </source>
</evidence>
<dbReference type="Proteomes" id="UP000193648">
    <property type="component" value="Unassembled WGS sequence"/>
</dbReference>
<feature type="compositionally biased region" description="Low complexity" evidence="2">
    <location>
        <begin position="259"/>
        <end position="277"/>
    </location>
</feature>
<evidence type="ECO:0000256" key="1">
    <source>
        <dbReference type="SAM" id="Coils"/>
    </source>
</evidence>